<dbReference type="Proteomes" id="UP000290567">
    <property type="component" value="Unassembled WGS sequence"/>
</dbReference>
<dbReference type="InterPro" id="IPR051054">
    <property type="entry name" value="SorC_transcr_regulators"/>
</dbReference>
<dbReference type="InterPro" id="IPR037171">
    <property type="entry name" value="NagB/RpiA_transferase-like"/>
</dbReference>
<protein>
    <submittedName>
        <fullName evidence="6">Transcriptional regulator</fullName>
    </submittedName>
</protein>
<dbReference type="EMBL" id="BJCC01000022">
    <property type="protein sequence ID" value="GCF94678.1"/>
    <property type="molecule type" value="Genomic_DNA"/>
</dbReference>
<keyword evidence="2" id="KW-0805">Transcription regulation</keyword>
<gene>
    <name evidence="6" type="ORF">NRIC_25690</name>
</gene>
<dbReference type="PANTHER" id="PTHR34294:SF1">
    <property type="entry name" value="TRANSCRIPTIONAL REGULATOR LSRR"/>
    <property type="match status" value="1"/>
</dbReference>
<dbReference type="SUPFAM" id="SSF100950">
    <property type="entry name" value="NagB/RpiA/CoA transferase-like"/>
    <property type="match status" value="1"/>
</dbReference>
<evidence type="ECO:0000256" key="4">
    <source>
        <dbReference type="ARBA" id="ARBA00023163"/>
    </source>
</evidence>
<evidence type="ECO:0000256" key="1">
    <source>
        <dbReference type="ARBA" id="ARBA00010466"/>
    </source>
</evidence>
<feature type="domain" description="Sugar-binding" evidence="5">
    <location>
        <begin position="65"/>
        <end position="313"/>
    </location>
</feature>
<dbReference type="OrthoDB" id="58802at2"/>
<keyword evidence="4" id="KW-0804">Transcription</keyword>
<dbReference type="GO" id="GO:0003677">
    <property type="term" value="F:DNA binding"/>
    <property type="evidence" value="ECO:0007669"/>
    <property type="project" value="UniProtKB-KW"/>
</dbReference>
<dbReference type="Gene3D" id="1.10.10.60">
    <property type="entry name" value="Homeodomain-like"/>
    <property type="match status" value="1"/>
</dbReference>
<dbReference type="PANTHER" id="PTHR34294">
    <property type="entry name" value="TRANSCRIPTIONAL REGULATOR-RELATED"/>
    <property type="match status" value="1"/>
</dbReference>
<sequence>MALSDDKRLLVEIASLYYEQRRTQEEIAKKKNISRSLVSKFLAKARNEGIIEFTINDQYAGPFRELEEQIKEKYSLDEAVCVESTDHSTQVKVLGIAAARYLSRILKPTDIVAVSSGTTVYEAAENYSKQHQLPNVKFIPLVGGLGTEHLTIQSNRVCELLAFKSGGRSTELHAPITLNDSEAKKILMKQSFIKKVLDEAEKANVALVGIGGTPIYSTLTNAYLSEKIHNDPAYSEEKISGDICYNFIDHSGKVAKCAWNDRVVSIDLDKLKRIPCRIGVSGGNEKISGINAALTGQLINVLITDEKTGRGLLGTSR</sequence>
<dbReference type="RefSeq" id="WP_146623094.1">
    <property type="nucleotide sequence ID" value="NZ_BJCC01000022.1"/>
</dbReference>
<proteinExistence type="inferred from homology"/>
<name>A0A4P5PER8_9ENTE</name>
<keyword evidence="3" id="KW-0238">DNA-binding</keyword>
<dbReference type="InterPro" id="IPR007324">
    <property type="entry name" value="Sugar-bd_dom_put"/>
</dbReference>
<dbReference type="AlphaFoldDB" id="A0A4P5PER8"/>
<evidence type="ECO:0000259" key="5">
    <source>
        <dbReference type="Pfam" id="PF04198"/>
    </source>
</evidence>
<keyword evidence="7" id="KW-1185">Reference proteome</keyword>
<dbReference type="GO" id="GO:0030246">
    <property type="term" value="F:carbohydrate binding"/>
    <property type="evidence" value="ECO:0007669"/>
    <property type="project" value="InterPro"/>
</dbReference>
<evidence type="ECO:0000256" key="3">
    <source>
        <dbReference type="ARBA" id="ARBA00023125"/>
    </source>
</evidence>
<evidence type="ECO:0000256" key="2">
    <source>
        <dbReference type="ARBA" id="ARBA00023015"/>
    </source>
</evidence>
<comment type="caution">
    <text evidence="6">The sequence shown here is derived from an EMBL/GenBank/DDBJ whole genome shotgun (WGS) entry which is preliminary data.</text>
</comment>
<dbReference type="Gene3D" id="3.40.50.1360">
    <property type="match status" value="1"/>
</dbReference>
<evidence type="ECO:0000313" key="6">
    <source>
        <dbReference type="EMBL" id="GCF94678.1"/>
    </source>
</evidence>
<accession>A0A4P5PER8</accession>
<reference evidence="7" key="1">
    <citation type="submission" date="2019-02" db="EMBL/GenBank/DDBJ databases">
        <title>Draft genome sequence of Enterococcus sp. Gos25-1.</title>
        <authorList>
            <person name="Tanaka N."/>
            <person name="Shiwa Y."/>
            <person name="Fujita N."/>
        </authorList>
    </citation>
    <scope>NUCLEOTIDE SEQUENCE [LARGE SCALE GENOMIC DNA]</scope>
    <source>
        <strain evidence="7">Gos25-1</strain>
    </source>
</reference>
<evidence type="ECO:0000313" key="7">
    <source>
        <dbReference type="Proteomes" id="UP000290567"/>
    </source>
</evidence>
<comment type="similarity">
    <text evidence="1">Belongs to the SorC transcriptional regulatory family.</text>
</comment>
<organism evidence="6 7">
    <name type="scientific">Enterococcus florum</name>
    <dbReference type="NCBI Taxonomy" id="2480627"/>
    <lineage>
        <taxon>Bacteria</taxon>
        <taxon>Bacillati</taxon>
        <taxon>Bacillota</taxon>
        <taxon>Bacilli</taxon>
        <taxon>Lactobacillales</taxon>
        <taxon>Enterococcaceae</taxon>
        <taxon>Enterococcus</taxon>
    </lineage>
</organism>
<dbReference type="Pfam" id="PF04198">
    <property type="entry name" value="Sugar-bind"/>
    <property type="match status" value="1"/>
</dbReference>